<evidence type="ECO:0000313" key="3">
    <source>
        <dbReference type="Proteomes" id="UP000327118"/>
    </source>
</evidence>
<reference evidence="3" key="1">
    <citation type="submission" date="2019-04" db="EMBL/GenBank/DDBJ databases">
        <title>Friends and foes A comparative genomics studyof 23 Aspergillus species from section Flavi.</title>
        <authorList>
            <consortium name="DOE Joint Genome Institute"/>
            <person name="Kjaerbolling I."/>
            <person name="Vesth T."/>
            <person name="Frisvad J.C."/>
            <person name="Nybo J.L."/>
            <person name="Theobald S."/>
            <person name="Kildgaard S."/>
            <person name="Isbrandt T."/>
            <person name="Kuo A."/>
            <person name="Sato A."/>
            <person name="Lyhne E.K."/>
            <person name="Kogle M.E."/>
            <person name="Wiebenga A."/>
            <person name="Kun R.S."/>
            <person name="Lubbers R.J."/>
            <person name="Makela M.R."/>
            <person name="Barry K."/>
            <person name="Chovatia M."/>
            <person name="Clum A."/>
            <person name="Daum C."/>
            <person name="Haridas S."/>
            <person name="He G."/>
            <person name="LaButti K."/>
            <person name="Lipzen A."/>
            <person name="Mondo S."/>
            <person name="Riley R."/>
            <person name="Salamov A."/>
            <person name="Simmons B.A."/>
            <person name="Magnuson J.K."/>
            <person name="Henrissat B."/>
            <person name="Mortensen U.H."/>
            <person name="Larsen T.O."/>
            <person name="Devries R.P."/>
            <person name="Grigoriev I.V."/>
            <person name="Machida M."/>
            <person name="Baker S.E."/>
            <person name="Andersen M.R."/>
        </authorList>
    </citation>
    <scope>NUCLEOTIDE SEQUENCE [LARGE SCALE GENOMIC DNA]</scope>
    <source>
        <strain evidence="3">CBS 553.77</strain>
    </source>
</reference>
<dbReference type="OrthoDB" id="5273847at2759"/>
<evidence type="ECO:0000259" key="1">
    <source>
        <dbReference type="PROSITE" id="PS50181"/>
    </source>
</evidence>
<dbReference type="Proteomes" id="UP000327118">
    <property type="component" value="Unassembled WGS sequence"/>
</dbReference>
<feature type="domain" description="F-box" evidence="1">
    <location>
        <begin position="196"/>
        <end position="244"/>
    </location>
</feature>
<sequence length="693" mass="78286">MDSREHFCNICGGPLSNVFFESTYDQRLINDDASWLRWTRIVRPNFLDDNVPDDEGAYVISMLGTYHYEEGRIFRLDLNGLDQMADFAAWDEGFLVHGECFLILSDLGMLSKPIVTQARELFLRMEMRVPFSDQSVINWGDHGLYGGAGLFHGHRWIPAGGYEWLIASPEDIPDFTELLDGSIDDELWSDTKEDTVDPFKKIPTELCHIILNMLPSESIFAVMRASREFYQASYSLPSGYWRSMIVNRMPWIDFRDIRNQLGVDVNKIDYKTLAARLTEATFTFNGRNGPRKEFLCLQNRRRIWTCVERILADIAESVAKKDIHGRVSNGIIQASTFRMVTIQHRDSLLKKNADIYLRPDLTQHIPPKKLTVYFETGSSIVGIEVLLEGEASGLLLGHRTNFLQSTQFPPGAVINGFVLSLGPRPENYHEGNHHIHGLAIIVNGNYQNPHARLGAWTDNDMYHVLCARPLETLVGFTGQYANDGIVLFGIMVADLITGTPGYVWEMEDDVLATTRWTGHWPSPDDDPGTLVPNLKRVIIGFKTEGPVQFVHFRSRIIQSIQAFFPFGFGVAIGGLLFTFCDGTQELVGKAENHASVPNFIPDTILFDPVGNQRITAISVTCFERPEHRFPWGVNSIAFVTAPQGNNLILGYRGLQNVFEQPDSPYEYHGAWRAVVGMQFVIEFGMITQLGLVH</sequence>
<name>A0A5N6ZF07_9EURO</name>
<dbReference type="PROSITE" id="PS50181">
    <property type="entry name" value="FBOX"/>
    <property type="match status" value="1"/>
</dbReference>
<proteinExistence type="predicted"/>
<evidence type="ECO:0000313" key="2">
    <source>
        <dbReference type="EMBL" id="KAE8355486.1"/>
    </source>
</evidence>
<dbReference type="AlphaFoldDB" id="A0A5N6ZF07"/>
<dbReference type="SUPFAM" id="SSF81383">
    <property type="entry name" value="F-box domain"/>
    <property type="match status" value="1"/>
</dbReference>
<gene>
    <name evidence="2" type="ORF">BDV28DRAFT_162910</name>
</gene>
<protein>
    <recommendedName>
        <fullName evidence="1">F-box domain-containing protein</fullName>
    </recommendedName>
</protein>
<dbReference type="InterPro" id="IPR036047">
    <property type="entry name" value="F-box-like_dom_sf"/>
</dbReference>
<dbReference type="InterPro" id="IPR001810">
    <property type="entry name" value="F-box_dom"/>
</dbReference>
<accession>A0A5N6ZF07</accession>
<keyword evidence="3" id="KW-1185">Reference proteome</keyword>
<dbReference type="EMBL" id="ML739051">
    <property type="protein sequence ID" value="KAE8355486.1"/>
    <property type="molecule type" value="Genomic_DNA"/>
</dbReference>
<organism evidence="2 3">
    <name type="scientific">Aspergillus coremiiformis</name>
    <dbReference type="NCBI Taxonomy" id="138285"/>
    <lineage>
        <taxon>Eukaryota</taxon>
        <taxon>Fungi</taxon>
        <taxon>Dikarya</taxon>
        <taxon>Ascomycota</taxon>
        <taxon>Pezizomycotina</taxon>
        <taxon>Eurotiomycetes</taxon>
        <taxon>Eurotiomycetidae</taxon>
        <taxon>Eurotiales</taxon>
        <taxon>Aspergillaceae</taxon>
        <taxon>Aspergillus</taxon>
        <taxon>Aspergillus subgen. Circumdati</taxon>
    </lineage>
</organism>